<comment type="subcellular location">
    <subcellularLocation>
        <location evidence="1">Cytoplasm</location>
        <location evidence="1">Cytoskeleton</location>
        <location evidence="1">Cilium axoneme</location>
    </subcellularLocation>
</comment>
<keyword evidence="5 8" id="KW-0175">Coiled coil</keyword>
<protein>
    <recommendedName>
        <fullName evidence="11">Cilia- and flagella-associated protein 43</fullName>
    </recommendedName>
</protein>
<dbReference type="InterPro" id="IPR001680">
    <property type="entry name" value="WD40_rpt"/>
</dbReference>
<evidence type="ECO:0000256" key="9">
    <source>
        <dbReference type="SAM" id="MobiDB-lite"/>
    </source>
</evidence>
<feature type="region of interest" description="Disordered" evidence="9">
    <location>
        <begin position="498"/>
        <end position="528"/>
    </location>
</feature>
<keyword evidence="2" id="KW-0963">Cytoplasm</keyword>
<evidence type="ECO:0000256" key="5">
    <source>
        <dbReference type="ARBA" id="ARBA00023054"/>
    </source>
</evidence>
<feature type="coiled-coil region" evidence="8">
    <location>
        <begin position="862"/>
        <end position="914"/>
    </location>
</feature>
<dbReference type="SUPFAM" id="SSF50978">
    <property type="entry name" value="WD40 repeat-like"/>
    <property type="match status" value="1"/>
</dbReference>
<dbReference type="InterPro" id="IPR036322">
    <property type="entry name" value="WD40_repeat_dom_sf"/>
</dbReference>
<evidence type="ECO:0000256" key="2">
    <source>
        <dbReference type="ARBA" id="ARBA00022490"/>
    </source>
</evidence>
<evidence type="ECO:0000256" key="7">
    <source>
        <dbReference type="ARBA" id="ARBA00023273"/>
    </source>
</evidence>
<feature type="compositionally biased region" description="Polar residues" evidence="9">
    <location>
        <begin position="704"/>
        <end position="718"/>
    </location>
</feature>
<keyword evidence="7" id="KW-0966">Cell projection</keyword>
<name>A0A7S4N6N6_9STRA</name>
<feature type="compositionally biased region" description="Basic and acidic residues" evidence="9">
    <location>
        <begin position="692"/>
        <end position="703"/>
    </location>
</feature>
<evidence type="ECO:0000313" key="10">
    <source>
        <dbReference type="EMBL" id="CAE2268047.1"/>
    </source>
</evidence>
<evidence type="ECO:0000256" key="4">
    <source>
        <dbReference type="ARBA" id="ARBA00022737"/>
    </source>
</evidence>
<accession>A0A7S4N6N6</accession>
<dbReference type="GO" id="GO:0005930">
    <property type="term" value="C:axoneme"/>
    <property type="evidence" value="ECO:0007669"/>
    <property type="project" value="UniProtKB-SubCell"/>
</dbReference>
<dbReference type="Pfam" id="PF00400">
    <property type="entry name" value="WD40"/>
    <property type="match status" value="2"/>
</dbReference>
<proteinExistence type="predicted"/>
<evidence type="ECO:0000256" key="8">
    <source>
        <dbReference type="SAM" id="Coils"/>
    </source>
</evidence>
<dbReference type="AlphaFoldDB" id="A0A7S4N6N6"/>
<dbReference type="SMART" id="SM00320">
    <property type="entry name" value="WD40"/>
    <property type="match status" value="5"/>
</dbReference>
<evidence type="ECO:0000256" key="6">
    <source>
        <dbReference type="ARBA" id="ARBA00023212"/>
    </source>
</evidence>
<dbReference type="EMBL" id="HBKQ01043744">
    <property type="protein sequence ID" value="CAE2268047.1"/>
    <property type="molecule type" value="Transcribed_RNA"/>
</dbReference>
<gene>
    <name evidence="10" type="ORF">OAUR00152_LOCUS30173</name>
</gene>
<keyword evidence="6" id="KW-0206">Cytoskeleton</keyword>
<dbReference type="Gene3D" id="2.130.10.10">
    <property type="entry name" value="YVTN repeat-like/Quinoprotein amine dehydrogenase"/>
    <property type="match status" value="2"/>
</dbReference>
<feature type="coiled-coil region" evidence="8">
    <location>
        <begin position="1137"/>
        <end position="1164"/>
    </location>
</feature>
<evidence type="ECO:0000256" key="3">
    <source>
        <dbReference type="ARBA" id="ARBA00022574"/>
    </source>
</evidence>
<evidence type="ECO:0008006" key="11">
    <source>
        <dbReference type="Google" id="ProtNLM"/>
    </source>
</evidence>
<organism evidence="10">
    <name type="scientific">Odontella aurita</name>
    <dbReference type="NCBI Taxonomy" id="265563"/>
    <lineage>
        <taxon>Eukaryota</taxon>
        <taxon>Sar</taxon>
        <taxon>Stramenopiles</taxon>
        <taxon>Ochrophyta</taxon>
        <taxon>Bacillariophyta</taxon>
        <taxon>Mediophyceae</taxon>
        <taxon>Biddulphiophycidae</taxon>
        <taxon>Eupodiscales</taxon>
        <taxon>Odontellaceae</taxon>
        <taxon>Odontella</taxon>
    </lineage>
</organism>
<reference evidence="10" key="1">
    <citation type="submission" date="2021-01" db="EMBL/GenBank/DDBJ databases">
        <authorList>
            <person name="Corre E."/>
            <person name="Pelletier E."/>
            <person name="Niang G."/>
            <person name="Scheremetjew M."/>
            <person name="Finn R."/>
            <person name="Kale V."/>
            <person name="Holt S."/>
            <person name="Cochrane G."/>
            <person name="Meng A."/>
            <person name="Brown T."/>
            <person name="Cohen L."/>
        </authorList>
    </citation>
    <scope>NUCLEOTIDE SEQUENCE</scope>
    <source>
        <strain evidence="10">Isolate 1302-5</strain>
    </source>
</reference>
<dbReference type="InterPro" id="IPR015943">
    <property type="entry name" value="WD40/YVTN_repeat-like_dom_sf"/>
</dbReference>
<feature type="coiled-coil region" evidence="8">
    <location>
        <begin position="969"/>
        <end position="1031"/>
    </location>
</feature>
<evidence type="ECO:0000256" key="1">
    <source>
        <dbReference type="ARBA" id="ARBA00004430"/>
    </source>
</evidence>
<dbReference type="PANTHER" id="PTHR14885">
    <property type="entry name" value="CILIA- AND FLAGELLA-ASSOCIATED PROTEIN 43-RELATED"/>
    <property type="match status" value="1"/>
</dbReference>
<keyword evidence="4" id="KW-0677">Repeat</keyword>
<feature type="region of interest" description="Disordered" evidence="9">
    <location>
        <begin position="692"/>
        <end position="759"/>
    </location>
</feature>
<dbReference type="PANTHER" id="PTHR14885:SF3">
    <property type="entry name" value="CILIA- AND FLAGELLA-ASSOCIATED PROTEIN 44"/>
    <property type="match status" value="1"/>
</dbReference>
<sequence>MVEPAHCGGISYIRYEAGRDGNGSAAPAPARIVTSGSDGYIRWWDALTIQSAEVDLDVTIDFPLCPVRSFCVGSNVLIGDVMHNGSSDRDKLLVLDKRGSLLRVSLDDAEIVPIWHFHGGPLVGLATSPSEHLAVTACLDGSLRCWNYLERKFVAETKFEPDAGCTCVGWLPMTSGSRGTSSRVVFVGFSDGVVRCLYISRESFIQRDAVRPHTGAVRLLAFGSEGKFLASSGDDGIIFFFRVARDVSSKQVMTPVGFFESGPISSMTWKPIASEVALLCTTKQGQVFEVDLSCYLSKLPSSAAIPDTYRLNVELTYIPLRSEARNYNESEGDGSNQKHSDDGNDERGCACAVYSQNGSNILWTDRRGVCHEYDPISGGNVARFHFGQSSGIIIGMSIGFGPNGDGLLSFGRDGFIFLLPSCISPKCCYVLRSHDANDSRCHVDASLSWDKNFVLSSGADGLLVVYRVDQDMMDQRSVADEDNSSGFNSLAGAPEGSDVQPAGFAAIPPTKDPAILDSLGPAENDRTRGTTYSIEEEKLKKQRDSVELAAKRKKNAIVRVVADLRKEYSAVLKENTALPPVARLAEDDLVVDPGFYDTLEDAKTKKSVEVENETEYESERSMLRRKKLENFFFDSLAPAGKSGSALVLFEVVGLRDRSQRVQSFPTKKIHNILLEAMQAASINVEYTKRKDSIATSTEDKRNTPTETTRPVDQDSSNHLQKEPIRSSTFEFRKRMRAERKQGIIDKTNSKPDENADDPRDMAAIQNAKESLGDYKYKGEQSSPRGNVLEEMSRIESTVHRVKSQFNERLCRARDKRQELVAIIQAKKGRIERIDSHMNNPCERRLNTSKGSTDLGGISFIEAEELEENRKLLHYEKESLVLQIEEMYNGFDDSLYELRKHRSRLAKEVKEAELQQLQMTLMVVRPRRPSVINTTSKQLYVWAMDGKATVLSKDDVSHRSIFSGVPEDCVVFTTQQLETLRCRIASLECEIIADKKQLATLKTETKRLDDESREKEDEIQKQRERCEGLQQLKFGQLAKQLPLMDMLDEICLDSSGEVEFKEKAEKAKRAFEANSSKRVNEQRAIKGKLLDATNKNTAVLKQLATLNERQLSIEREFSKMSQEADVDESAVRSEVEECQELETVISAQANEIERLKREIKAMSRKDCHIFPPVSSQGKP</sequence>
<keyword evidence="3" id="KW-0853">WD repeat</keyword>
<feature type="compositionally biased region" description="Basic and acidic residues" evidence="9">
    <location>
        <begin position="738"/>
        <end position="759"/>
    </location>
</feature>